<keyword evidence="5" id="KW-0694">RNA-binding</keyword>
<dbReference type="OrthoDB" id="4067902at2759"/>
<feature type="domain" description="Integrase catalytic" evidence="10">
    <location>
        <begin position="355"/>
        <end position="539"/>
    </location>
</feature>
<evidence type="ECO:0000313" key="12">
    <source>
        <dbReference type="Proteomes" id="UP000002866"/>
    </source>
</evidence>
<dbReference type="InterPro" id="IPR050951">
    <property type="entry name" value="Retrovirus_Pol_polyprotein"/>
</dbReference>
<dbReference type="InterPro" id="IPR043502">
    <property type="entry name" value="DNA/RNA_pol_sf"/>
</dbReference>
<dbReference type="PANTHER" id="PTHR37984:SF5">
    <property type="entry name" value="PROTEIN NYNRIN-LIKE"/>
    <property type="match status" value="1"/>
</dbReference>
<dbReference type="InterPro" id="IPR036397">
    <property type="entry name" value="RNaseH_sf"/>
</dbReference>
<dbReference type="Gene3D" id="3.30.70.270">
    <property type="match status" value="1"/>
</dbReference>
<comment type="catalytic activity">
    <reaction evidence="1">
        <text>Endonucleolytic cleavage to 5'-phosphomonoester.</text>
        <dbReference type="EC" id="3.1.26.4"/>
    </reaction>
</comment>
<evidence type="ECO:0000256" key="6">
    <source>
        <dbReference type="ARBA" id="ARBA00023242"/>
    </source>
</evidence>
<dbReference type="GO" id="GO:0005737">
    <property type="term" value="C:cytoplasm"/>
    <property type="evidence" value="ECO:0007669"/>
    <property type="project" value="UniProtKB-SubCell"/>
</dbReference>
<evidence type="ECO:0000256" key="5">
    <source>
        <dbReference type="ARBA" id="ARBA00022884"/>
    </source>
</evidence>
<comment type="subcellular location">
    <subcellularLocation>
        <location evidence="3">Cytoplasm</location>
    </subcellularLocation>
    <subcellularLocation>
        <location evidence="2">Nucleus</location>
    </subcellularLocation>
</comment>
<dbReference type="GO" id="GO:0005634">
    <property type="term" value="C:nucleus"/>
    <property type="evidence" value="ECO:0007669"/>
    <property type="project" value="UniProtKB-SubCell"/>
</dbReference>
<comment type="function">
    <text evidence="9">Integrase (IN) targets the VLP to the nucleus, where a subparticle preintegration complex (PIC) containing at least integrase and the newly synthesized dsDNA copy of the retrotransposon must transit the nuclear membrane. Once in the nucleus, integrase performs the integration of the dsDNA into the host genome.</text>
</comment>
<dbReference type="SUPFAM" id="SSF53098">
    <property type="entry name" value="Ribonuclease H-like"/>
    <property type="match status" value="1"/>
</dbReference>
<dbReference type="Pfam" id="PF17919">
    <property type="entry name" value="RT_RNaseH_2"/>
    <property type="match status" value="1"/>
</dbReference>
<dbReference type="InParanoid" id="I2H1D2"/>
<name>I2H1D2_HENB6</name>
<evidence type="ECO:0000256" key="9">
    <source>
        <dbReference type="ARBA" id="ARBA00025615"/>
    </source>
</evidence>
<dbReference type="STRING" id="1071380.I2H1D2"/>
<comment type="function">
    <text evidence="8">Reverse transcriptase/ribonuclease H (RT) is a multifunctional enzyme that catalyzes the conversion of the retro-elements RNA genome into dsDNA within the VLP. The enzyme displays a DNA polymerase activity that can copy either DNA or RNA templates, and a ribonuclease H (RNase H) activity that cleaves the RNA strand of RNA-DNA heteroduplexes during plus-strand synthesis and hydrolyzes RNA primers. The conversion leads to a linear dsDNA copy of the retrotransposon that includes long terminal repeats (LTRs) at both ends.</text>
</comment>
<protein>
    <recommendedName>
        <fullName evidence="10">Integrase catalytic domain-containing protein</fullName>
    </recommendedName>
</protein>
<evidence type="ECO:0000256" key="1">
    <source>
        <dbReference type="ARBA" id="ARBA00000077"/>
    </source>
</evidence>
<accession>I2H1D2</accession>
<dbReference type="SUPFAM" id="SSF56672">
    <property type="entry name" value="DNA/RNA polymerases"/>
    <property type="match status" value="1"/>
</dbReference>
<proteinExistence type="predicted"/>
<dbReference type="GO" id="GO:0003723">
    <property type="term" value="F:RNA binding"/>
    <property type="evidence" value="ECO:0007669"/>
    <property type="project" value="UniProtKB-KW"/>
</dbReference>
<dbReference type="PANTHER" id="PTHR37984">
    <property type="entry name" value="PROTEIN CBG26694"/>
    <property type="match status" value="1"/>
</dbReference>
<evidence type="ECO:0000259" key="10">
    <source>
        <dbReference type="PROSITE" id="PS50994"/>
    </source>
</evidence>
<dbReference type="CDD" id="cd09274">
    <property type="entry name" value="RNase_HI_RT_Ty3"/>
    <property type="match status" value="1"/>
</dbReference>
<dbReference type="Gene3D" id="1.10.340.70">
    <property type="match status" value="1"/>
</dbReference>
<evidence type="ECO:0000256" key="3">
    <source>
        <dbReference type="ARBA" id="ARBA00004496"/>
    </source>
</evidence>
<dbReference type="GO" id="GO:0015074">
    <property type="term" value="P:DNA integration"/>
    <property type="evidence" value="ECO:0007669"/>
    <property type="project" value="InterPro"/>
</dbReference>
<dbReference type="AlphaFoldDB" id="I2H1D2"/>
<organism evidence="11 12">
    <name type="scientific">Henningerozyma blattae (strain ATCC 34711 / CBS 6284 / DSM 70876 / NBRC 10599 / NRRL Y-10934 / UCD 77-7)</name>
    <name type="common">Yeast</name>
    <name type="synonym">Tetrapisispora blattae</name>
    <dbReference type="NCBI Taxonomy" id="1071380"/>
    <lineage>
        <taxon>Eukaryota</taxon>
        <taxon>Fungi</taxon>
        <taxon>Dikarya</taxon>
        <taxon>Ascomycota</taxon>
        <taxon>Saccharomycotina</taxon>
        <taxon>Saccharomycetes</taxon>
        <taxon>Saccharomycetales</taxon>
        <taxon>Saccharomycetaceae</taxon>
        <taxon>Henningerozyma</taxon>
    </lineage>
</organism>
<gene>
    <name evidence="11" type="primary">TBLA0C03820</name>
    <name evidence="11" type="ORF">TBLA_0C03820</name>
</gene>
<evidence type="ECO:0000256" key="2">
    <source>
        <dbReference type="ARBA" id="ARBA00004123"/>
    </source>
</evidence>
<dbReference type="InterPro" id="IPR041577">
    <property type="entry name" value="RT_RNaseH_2"/>
</dbReference>
<keyword evidence="7" id="KW-0511">Multifunctional enzyme</keyword>
<dbReference type="GO" id="GO:0004523">
    <property type="term" value="F:RNA-DNA hybrid ribonuclease activity"/>
    <property type="evidence" value="ECO:0007669"/>
    <property type="project" value="UniProtKB-EC"/>
</dbReference>
<evidence type="ECO:0000256" key="7">
    <source>
        <dbReference type="ARBA" id="ARBA00023268"/>
    </source>
</evidence>
<dbReference type="Gene3D" id="3.30.420.10">
    <property type="entry name" value="Ribonuclease H-like superfamily/Ribonuclease H"/>
    <property type="match status" value="1"/>
</dbReference>
<dbReference type="InterPro" id="IPR041588">
    <property type="entry name" value="Integrase_H2C2"/>
</dbReference>
<dbReference type="OMA" id="KYHTERE"/>
<dbReference type="InterPro" id="IPR012337">
    <property type="entry name" value="RNaseH-like_sf"/>
</dbReference>
<dbReference type="RefSeq" id="XP_004179703.1">
    <property type="nucleotide sequence ID" value="XM_004179655.1"/>
</dbReference>
<dbReference type="InterPro" id="IPR001584">
    <property type="entry name" value="Integrase_cat-core"/>
</dbReference>
<dbReference type="eggNOG" id="KOG0017">
    <property type="taxonomic scope" value="Eukaryota"/>
</dbReference>
<dbReference type="Proteomes" id="UP000002866">
    <property type="component" value="Chromosome 3"/>
</dbReference>
<evidence type="ECO:0000313" key="11">
    <source>
        <dbReference type="EMBL" id="CCH60184.1"/>
    </source>
</evidence>
<dbReference type="Pfam" id="PF17921">
    <property type="entry name" value="Integrase_H2C2"/>
    <property type="match status" value="1"/>
</dbReference>
<reference evidence="11 12" key="1">
    <citation type="journal article" date="2011" name="Proc. Natl. Acad. Sci. U.S.A.">
        <title>Evolutionary erosion of yeast sex chromosomes by mating-type switching accidents.</title>
        <authorList>
            <person name="Gordon J.L."/>
            <person name="Armisen D."/>
            <person name="Proux-Wera E."/>
            <person name="Oheigeartaigh S.S."/>
            <person name="Byrne K.P."/>
            <person name="Wolfe K.H."/>
        </authorList>
    </citation>
    <scope>NUCLEOTIDE SEQUENCE [LARGE SCALE GENOMIC DNA]</scope>
    <source>
        <strain evidence="12">ATCC 34711 / CBS 6284 / DSM 70876 / NBRC 10599 / NRRL Y-10934 / UCD 77-7</strain>
    </source>
</reference>
<dbReference type="EMBL" id="HE806318">
    <property type="protein sequence ID" value="CCH60184.1"/>
    <property type="molecule type" value="Genomic_DNA"/>
</dbReference>
<keyword evidence="6" id="KW-0539">Nucleus</keyword>
<sequence length="729" mass="84099">MPSPNTIKSAQSFLGMVNYYRNFIPQCSLLSKPFEFISKKCDWSKKQDQAVITLKQKLCSAPVLVPFIPGDEYRLSTDASTIALGGVLERLHMGQLVGVIGYFSKTVNPTQARYLVGEIELLSIIQNLQHFKYYLHGHHFILRTDHISLLAYRNKKEPSARISRWLDFLAEFDFTLEYIKGSLNHVVDALSRPATKNEITTNEVSKVAIIEEIEDPTLVFPINSIERITPVDWYEDWIQDSWSAAVLVHLGLVQDVKINPTDKSLFDKYIKKLKLSKKAMARYKFDDQILYYDDRVCVPRSRRTELLNIYHDNILHGGHLVKLLRLINMPNYYWPSMTVDIRTYIKGCLQCQIMKKFRPKKDGQLEPLDIPQGRWLELSIGFVTGLPTTQSQNDMIMVVVDRFSKRAHFIAAQISLGSVGTLDLFYRFIFAYHGFPRTIVSDRDIRFTSSFYKEVTERLGIKLLLSSSNHPQTDGQTESVNKTLGRLLRSYCSQDQDNWDHFLPQVEFVYNSTFQRSIQASPFEVDLGYVPNEPLLDIGNELSARNLSAVDLSKTIKAISLRTTDFLKQSQEDMESHANETRTVNDYKLGEYVLLHRDAYFTGGRYLKIQPIFLGPFKIVKIGKITIELDLPSSFKKHRVINIKWIKKFVLDKDRYPKSLPRTSIERIQRAQEIIAVIGYDVESHEYYCKMKDVDPTLTCTYSLEEFNKLTSSKKSSLLNNFNTLVNTN</sequence>
<evidence type="ECO:0000256" key="4">
    <source>
        <dbReference type="ARBA" id="ARBA00022490"/>
    </source>
</evidence>
<dbReference type="InterPro" id="IPR043128">
    <property type="entry name" value="Rev_trsase/Diguanyl_cyclase"/>
</dbReference>
<evidence type="ECO:0000256" key="8">
    <source>
        <dbReference type="ARBA" id="ARBA00025590"/>
    </source>
</evidence>
<dbReference type="HOGENOM" id="CLU_000384_38_1_1"/>
<dbReference type="GeneID" id="14495164"/>
<keyword evidence="12" id="KW-1185">Reference proteome</keyword>
<dbReference type="PROSITE" id="PS50994">
    <property type="entry name" value="INTEGRASE"/>
    <property type="match status" value="1"/>
</dbReference>
<keyword evidence="4" id="KW-0963">Cytoplasm</keyword>
<dbReference type="KEGG" id="tbl:TBLA_0C03820"/>